<dbReference type="EMBL" id="GBXM01026961">
    <property type="protein sequence ID" value="JAH81616.1"/>
    <property type="molecule type" value="Transcribed_RNA"/>
</dbReference>
<name>A0A0E9VU89_ANGAN</name>
<sequence>MTLTEASKGNRFTGEGG</sequence>
<dbReference type="AlphaFoldDB" id="A0A0E9VU89"/>
<accession>A0A0E9VU89</accession>
<reference evidence="1" key="1">
    <citation type="submission" date="2014-11" db="EMBL/GenBank/DDBJ databases">
        <authorList>
            <person name="Amaro Gonzalez C."/>
        </authorList>
    </citation>
    <scope>NUCLEOTIDE SEQUENCE</scope>
</reference>
<evidence type="ECO:0000313" key="1">
    <source>
        <dbReference type="EMBL" id="JAH81616.1"/>
    </source>
</evidence>
<reference evidence="1" key="2">
    <citation type="journal article" date="2015" name="Fish Shellfish Immunol.">
        <title>Early steps in the European eel (Anguilla anguilla)-Vibrio vulnificus interaction in the gills: Role of the RtxA13 toxin.</title>
        <authorList>
            <person name="Callol A."/>
            <person name="Pajuelo D."/>
            <person name="Ebbesson L."/>
            <person name="Teles M."/>
            <person name="MacKenzie S."/>
            <person name="Amaro C."/>
        </authorList>
    </citation>
    <scope>NUCLEOTIDE SEQUENCE</scope>
</reference>
<proteinExistence type="predicted"/>
<organism evidence="1">
    <name type="scientific">Anguilla anguilla</name>
    <name type="common">European freshwater eel</name>
    <name type="synonym">Muraena anguilla</name>
    <dbReference type="NCBI Taxonomy" id="7936"/>
    <lineage>
        <taxon>Eukaryota</taxon>
        <taxon>Metazoa</taxon>
        <taxon>Chordata</taxon>
        <taxon>Craniata</taxon>
        <taxon>Vertebrata</taxon>
        <taxon>Euteleostomi</taxon>
        <taxon>Actinopterygii</taxon>
        <taxon>Neopterygii</taxon>
        <taxon>Teleostei</taxon>
        <taxon>Anguilliformes</taxon>
        <taxon>Anguillidae</taxon>
        <taxon>Anguilla</taxon>
    </lineage>
</organism>
<protein>
    <submittedName>
        <fullName evidence="1">Uncharacterized protein</fullName>
    </submittedName>
</protein>